<evidence type="ECO:0000256" key="1">
    <source>
        <dbReference type="SAM" id="Phobius"/>
    </source>
</evidence>
<evidence type="ECO:0000313" key="3">
    <source>
        <dbReference type="Proteomes" id="UP000095094"/>
    </source>
</evidence>
<feature type="transmembrane region" description="Helical" evidence="1">
    <location>
        <begin position="97"/>
        <end position="117"/>
    </location>
</feature>
<dbReference type="EMBL" id="MIJY01000043">
    <property type="protein sequence ID" value="OEG10494.1"/>
    <property type="molecule type" value="Genomic_DNA"/>
</dbReference>
<feature type="transmembrane region" description="Helical" evidence="1">
    <location>
        <begin position="194"/>
        <end position="215"/>
    </location>
</feature>
<dbReference type="Proteomes" id="UP000095094">
    <property type="component" value="Unassembled WGS sequence"/>
</dbReference>
<dbReference type="OrthoDB" id="2327024at2"/>
<reference evidence="3" key="1">
    <citation type="submission" date="2016-09" db="EMBL/GenBank/DDBJ databases">
        <authorList>
            <person name="Gulvik C.A."/>
        </authorList>
    </citation>
    <scope>NUCLEOTIDE SEQUENCE [LARGE SCALE GENOMIC DNA]</scope>
    <source>
        <strain evidence="3">LMG 8895</strain>
    </source>
</reference>
<accession>A0A1E5GCQ9</accession>
<evidence type="ECO:0000313" key="2">
    <source>
        <dbReference type="EMBL" id="OEG10494.1"/>
    </source>
</evidence>
<keyword evidence="1" id="KW-1133">Transmembrane helix</keyword>
<organism evidence="2 3">
    <name type="scientific">Enterococcus termitis</name>
    <dbReference type="NCBI Taxonomy" id="332950"/>
    <lineage>
        <taxon>Bacteria</taxon>
        <taxon>Bacillati</taxon>
        <taxon>Bacillota</taxon>
        <taxon>Bacilli</taxon>
        <taxon>Lactobacillales</taxon>
        <taxon>Enterococcaceae</taxon>
        <taxon>Enterococcus</taxon>
    </lineage>
</organism>
<dbReference type="RefSeq" id="WP_069664275.1">
    <property type="nucleotide sequence ID" value="NZ_JBHUJJ010000001.1"/>
</dbReference>
<dbReference type="AlphaFoldDB" id="A0A1E5GCQ9"/>
<sequence length="254" mass="28798">MTYYVSRLRSDKLFLISVLLLVVFINIDLYVLIVQKSNYSAMLSTFLTGNSLGHYAQMLVLWIAPVYVLLGPASWYSNDCKCGNDKVLITRYGKKKYLQSNLLMTFISSAVTMVLLLTSNLVSSMILFSQNKLTPFGSNPAEFMEYGIDDLTLQLNHQVVTNIVYIVVFSFIYGLLNVLFLSMSFIFIKKSITFFGAMAVWFLCTTGDYAITFAIQPFTEYSMGFQVYIVGVFFTIVSCICGCLYLYKVKSDEL</sequence>
<feature type="transmembrane region" description="Helical" evidence="1">
    <location>
        <begin position="12"/>
        <end position="34"/>
    </location>
</feature>
<keyword evidence="3" id="KW-1185">Reference proteome</keyword>
<keyword evidence="1" id="KW-0812">Transmembrane</keyword>
<comment type="caution">
    <text evidence="2">The sequence shown here is derived from an EMBL/GenBank/DDBJ whole genome shotgun (WGS) entry which is preliminary data.</text>
</comment>
<feature type="transmembrane region" description="Helical" evidence="1">
    <location>
        <begin position="54"/>
        <end position="76"/>
    </location>
</feature>
<feature type="transmembrane region" description="Helical" evidence="1">
    <location>
        <begin position="163"/>
        <end position="187"/>
    </location>
</feature>
<proteinExistence type="predicted"/>
<feature type="transmembrane region" description="Helical" evidence="1">
    <location>
        <begin position="227"/>
        <end position="247"/>
    </location>
</feature>
<gene>
    <name evidence="2" type="ORF">BCR25_08425</name>
</gene>
<keyword evidence="1" id="KW-0472">Membrane</keyword>
<name>A0A1E5GCQ9_9ENTE</name>
<protein>
    <submittedName>
        <fullName evidence="2">Uncharacterized protein</fullName>
    </submittedName>
</protein>